<name>A0ABU6ZUA8_9FABA</name>
<reference evidence="1 2" key="1">
    <citation type="journal article" date="2023" name="Plants (Basel)">
        <title>Bridging the Gap: Combining Genomics and Transcriptomics Approaches to Understand Stylosanthes scabra, an Orphan Legume from the Brazilian Caatinga.</title>
        <authorList>
            <person name="Ferreira-Neto J.R.C."/>
            <person name="da Silva M.D."/>
            <person name="Binneck E."/>
            <person name="de Melo N.F."/>
            <person name="da Silva R.H."/>
            <person name="de Melo A.L.T.M."/>
            <person name="Pandolfi V."/>
            <person name="Bustamante F.O."/>
            <person name="Brasileiro-Vidal A.C."/>
            <person name="Benko-Iseppon A.M."/>
        </authorList>
    </citation>
    <scope>NUCLEOTIDE SEQUENCE [LARGE SCALE GENOMIC DNA]</scope>
    <source>
        <tissue evidence="1">Leaves</tissue>
    </source>
</reference>
<keyword evidence="2" id="KW-1185">Reference proteome</keyword>
<accession>A0ABU6ZUA8</accession>
<sequence length="50" mass="5691">WELRMNDLGMGHAWLLAVKMPSAHMRGLPRLCVDLVKLGDVRVTFEVVQT</sequence>
<organism evidence="1 2">
    <name type="scientific">Stylosanthes scabra</name>
    <dbReference type="NCBI Taxonomy" id="79078"/>
    <lineage>
        <taxon>Eukaryota</taxon>
        <taxon>Viridiplantae</taxon>
        <taxon>Streptophyta</taxon>
        <taxon>Embryophyta</taxon>
        <taxon>Tracheophyta</taxon>
        <taxon>Spermatophyta</taxon>
        <taxon>Magnoliopsida</taxon>
        <taxon>eudicotyledons</taxon>
        <taxon>Gunneridae</taxon>
        <taxon>Pentapetalae</taxon>
        <taxon>rosids</taxon>
        <taxon>fabids</taxon>
        <taxon>Fabales</taxon>
        <taxon>Fabaceae</taxon>
        <taxon>Papilionoideae</taxon>
        <taxon>50 kb inversion clade</taxon>
        <taxon>dalbergioids sensu lato</taxon>
        <taxon>Dalbergieae</taxon>
        <taxon>Pterocarpus clade</taxon>
        <taxon>Stylosanthes</taxon>
    </lineage>
</organism>
<gene>
    <name evidence="1" type="ORF">PIB30_094076</name>
</gene>
<dbReference type="EMBL" id="JASCZI010273911">
    <property type="protein sequence ID" value="MED6225475.1"/>
    <property type="molecule type" value="Genomic_DNA"/>
</dbReference>
<evidence type="ECO:0000313" key="1">
    <source>
        <dbReference type="EMBL" id="MED6225475.1"/>
    </source>
</evidence>
<feature type="non-terminal residue" evidence="1">
    <location>
        <position position="1"/>
    </location>
</feature>
<dbReference type="Proteomes" id="UP001341840">
    <property type="component" value="Unassembled WGS sequence"/>
</dbReference>
<evidence type="ECO:0000313" key="2">
    <source>
        <dbReference type="Proteomes" id="UP001341840"/>
    </source>
</evidence>
<proteinExistence type="predicted"/>
<comment type="caution">
    <text evidence="1">The sequence shown here is derived from an EMBL/GenBank/DDBJ whole genome shotgun (WGS) entry which is preliminary data.</text>
</comment>
<protein>
    <submittedName>
        <fullName evidence="1">Uncharacterized protein</fullName>
    </submittedName>
</protein>